<feature type="compositionally biased region" description="Pro residues" evidence="1">
    <location>
        <begin position="375"/>
        <end position="394"/>
    </location>
</feature>
<sequence>MEDTTRPALVTTRIDRVELTNEDRYYRPGTGSSTSLSLEARAGRLEISSGLSASQARKERSPVSPRRKRARSNSPIAIRVAEPSLERESVSSRSGRRKARADAAASRLANNYIPERDQLVRRRSVSPRNFSQPNDNDRLFRRGHDEDLMQVDHFDQRPGRLLGKQEDDNREYRGRSRDRDYPQAYDRRPDSREPPYRTYQSSQRSRSPPPRTDTRYADRGREPEPREQEQERWDRDAQQNRRHADPAPPSRYREISPRPVPELSSRSGRDREVHSSRYERRDLSPPHLANETAFTKQEAAVQPRQQNRDRPSGMDSYRPRYEEDIHQTAVRDQSPPRSYGRDVDRGRQDAPSKDNRYRPEPLQIPIPEASREEIPSPPQQLAPAPPRRGAPLPPQHASFRQRAISQQSASSTRNLPAKELSPQGANKHLSPSSPVQSFGSRALPTLGSSSETRIADRHGHSLNDRHYSPERPHGQEIENGRQTAGLGSSRAANAPRIEEPSRSGPDRRALPPTGPATERREGHPRPLPERTSSKRRRGGKLTGTNDIRIANRRTGFNLAVATPQLAPQHLGSGNQSTPPVFNTRVPTGPREQAPSKSSYERPLDQPSVDHAPRGGRPNRAERNRSRVEPESKLQDDRGRVRDRPLHPMTAPSLSVNGLSSRDATAPPLSREDSVFSSTLDESSARQSADEKELQPPRSSLNGYDSALGSINRTSPQQLRPMPTTPPEPERQSTLEYPLSPSLQRRLSMSGDPLPPRLRKAIPSPEPKKTRPEDLSAPPEDRSSFLERVERPASLRRSESLLDRMNSDDPSRRGMDNSATSPSQSLRERMVPTKRDHDEMRAESRYTGADRPYDADDGHEMKRSRKRSGKPRRIPHTVGGGGGGRRYGP</sequence>
<accession>A0A9P6JNI6</accession>
<feature type="region of interest" description="Disordered" evidence="1">
    <location>
        <begin position="46"/>
        <end position="549"/>
    </location>
</feature>
<feature type="compositionally biased region" description="Basic and acidic residues" evidence="1">
    <location>
        <begin position="618"/>
        <end position="645"/>
    </location>
</feature>
<feature type="compositionally biased region" description="Basic and acidic residues" evidence="1">
    <location>
        <begin position="135"/>
        <end position="195"/>
    </location>
</feature>
<name>A0A9P6JNI6_9AGAR</name>
<evidence type="ECO:0000313" key="3">
    <source>
        <dbReference type="Proteomes" id="UP000807306"/>
    </source>
</evidence>
<feature type="compositionally biased region" description="Basic and acidic residues" evidence="1">
    <location>
        <begin position="453"/>
        <end position="479"/>
    </location>
</feature>
<feature type="compositionally biased region" description="Polar residues" evidence="1">
    <location>
        <begin position="696"/>
        <end position="717"/>
    </location>
</feature>
<feature type="compositionally biased region" description="Low complexity" evidence="1">
    <location>
        <begin position="196"/>
        <end position="206"/>
    </location>
</feature>
<feature type="compositionally biased region" description="Polar residues" evidence="1">
    <location>
        <begin position="651"/>
        <end position="662"/>
    </location>
</feature>
<feature type="compositionally biased region" description="Basic and acidic residues" evidence="1">
    <location>
        <begin position="765"/>
        <end position="814"/>
    </location>
</feature>
<dbReference type="Proteomes" id="UP000807306">
    <property type="component" value="Unassembled WGS sequence"/>
</dbReference>
<feature type="compositionally biased region" description="Basic and acidic residues" evidence="1">
    <location>
        <begin position="212"/>
        <end position="256"/>
    </location>
</feature>
<feature type="compositionally biased region" description="Polar residues" evidence="1">
    <location>
        <begin position="674"/>
        <end position="686"/>
    </location>
</feature>
<proteinExistence type="predicted"/>
<feature type="compositionally biased region" description="Basic residues" evidence="1">
    <location>
        <begin position="861"/>
        <end position="874"/>
    </location>
</feature>
<feature type="compositionally biased region" description="Low complexity" evidence="1">
    <location>
        <begin position="395"/>
        <end position="413"/>
    </location>
</feature>
<feature type="compositionally biased region" description="Basic and acidic residues" evidence="1">
    <location>
        <begin position="267"/>
        <end position="284"/>
    </location>
</feature>
<feature type="compositionally biased region" description="Basic and acidic residues" evidence="1">
    <location>
        <begin position="306"/>
        <end position="326"/>
    </location>
</feature>
<feature type="compositionally biased region" description="Basic and acidic residues" evidence="1">
    <location>
        <begin position="825"/>
        <end position="843"/>
    </location>
</feature>
<comment type="caution">
    <text evidence="2">The sequence shown here is derived from an EMBL/GenBank/DDBJ whole genome shotgun (WGS) entry which is preliminary data.</text>
</comment>
<feature type="compositionally biased region" description="Basic and acidic residues" evidence="1">
    <location>
        <begin position="339"/>
        <end position="359"/>
    </location>
</feature>
<dbReference type="AlphaFoldDB" id="A0A9P6JNI6"/>
<feature type="compositionally biased region" description="Basic and acidic residues" evidence="1">
    <location>
        <begin position="850"/>
        <end position="860"/>
    </location>
</feature>
<protein>
    <submittedName>
        <fullName evidence="2">Uncharacterized protein</fullName>
    </submittedName>
</protein>
<feature type="compositionally biased region" description="Basic and acidic residues" evidence="1">
    <location>
        <begin position="517"/>
        <end position="532"/>
    </location>
</feature>
<organism evidence="2 3">
    <name type="scientific">Crepidotus variabilis</name>
    <dbReference type="NCBI Taxonomy" id="179855"/>
    <lineage>
        <taxon>Eukaryota</taxon>
        <taxon>Fungi</taxon>
        <taxon>Dikarya</taxon>
        <taxon>Basidiomycota</taxon>
        <taxon>Agaricomycotina</taxon>
        <taxon>Agaricomycetes</taxon>
        <taxon>Agaricomycetidae</taxon>
        <taxon>Agaricales</taxon>
        <taxon>Agaricineae</taxon>
        <taxon>Crepidotaceae</taxon>
        <taxon>Crepidotus</taxon>
    </lineage>
</organism>
<feature type="compositionally biased region" description="Polar residues" evidence="1">
    <location>
        <begin position="429"/>
        <end position="439"/>
    </location>
</feature>
<evidence type="ECO:0000256" key="1">
    <source>
        <dbReference type="SAM" id="MobiDB-lite"/>
    </source>
</evidence>
<gene>
    <name evidence="2" type="ORF">CPB83DRAFT_856162</name>
</gene>
<dbReference type="OrthoDB" id="548295at2759"/>
<feature type="region of interest" description="Disordered" evidence="1">
    <location>
        <begin position="567"/>
        <end position="888"/>
    </location>
</feature>
<feature type="compositionally biased region" description="Gly residues" evidence="1">
    <location>
        <begin position="877"/>
        <end position="888"/>
    </location>
</feature>
<evidence type="ECO:0000313" key="2">
    <source>
        <dbReference type="EMBL" id="KAF9527432.1"/>
    </source>
</evidence>
<feature type="compositionally biased region" description="Polar residues" evidence="1">
    <location>
        <begin position="571"/>
        <end position="580"/>
    </location>
</feature>
<dbReference type="EMBL" id="MU157861">
    <property type="protein sequence ID" value="KAF9527432.1"/>
    <property type="molecule type" value="Genomic_DNA"/>
</dbReference>
<feature type="compositionally biased region" description="Basic and acidic residues" evidence="1">
    <location>
        <begin position="496"/>
        <end position="509"/>
    </location>
</feature>
<reference evidence="2" key="1">
    <citation type="submission" date="2020-11" db="EMBL/GenBank/DDBJ databases">
        <authorList>
            <consortium name="DOE Joint Genome Institute"/>
            <person name="Ahrendt S."/>
            <person name="Riley R."/>
            <person name="Andreopoulos W."/>
            <person name="Labutti K."/>
            <person name="Pangilinan J."/>
            <person name="Ruiz-Duenas F.J."/>
            <person name="Barrasa J.M."/>
            <person name="Sanchez-Garcia M."/>
            <person name="Camarero S."/>
            <person name="Miyauchi S."/>
            <person name="Serrano A."/>
            <person name="Linde D."/>
            <person name="Babiker R."/>
            <person name="Drula E."/>
            <person name="Ayuso-Fernandez I."/>
            <person name="Pacheco R."/>
            <person name="Padilla G."/>
            <person name="Ferreira P."/>
            <person name="Barriuso J."/>
            <person name="Kellner H."/>
            <person name="Castanera R."/>
            <person name="Alfaro M."/>
            <person name="Ramirez L."/>
            <person name="Pisabarro A.G."/>
            <person name="Kuo A."/>
            <person name="Tritt A."/>
            <person name="Lipzen A."/>
            <person name="He G."/>
            <person name="Yan M."/>
            <person name="Ng V."/>
            <person name="Cullen D."/>
            <person name="Martin F."/>
            <person name="Rosso M.-N."/>
            <person name="Henrissat B."/>
            <person name="Hibbett D."/>
            <person name="Martinez A.T."/>
            <person name="Grigoriev I.V."/>
        </authorList>
    </citation>
    <scope>NUCLEOTIDE SEQUENCE</scope>
    <source>
        <strain evidence="2">CBS 506.95</strain>
    </source>
</reference>
<keyword evidence="3" id="KW-1185">Reference proteome</keyword>